<name>A0AAD7FPX6_9AGAR</name>
<dbReference type="EMBL" id="JARKIF010000006">
    <property type="protein sequence ID" value="KAJ7636718.1"/>
    <property type="molecule type" value="Genomic_DNA"/>
</dbReference>
<organism evidence="2 3">
    <name type="scientific">Roridomyces roridus</name>
    <dbReference type="NCBI Taxonomy" id="1738132"/>
    <lineage>
        <taxon>Eukaryota</taxon>
        <taxon>Fungi</taxon>
        <taxon>Dikarya</taxon>
        <taxon>Basidiomycota</taxon>
        <taxon>Agaricomycotina</taxon>
        <taxon>Agaricomycetes</taxon>
        <taxon>Agaricomycetidae</taxon>
        <taxon>Agaricales</taxon>
        <taxon>Marasmiineae</taxon>
        <taxon>Mycenaceae</taxon>
        <taxon>Roridomyces</taxon>
    </lineage>
</organism>
<dbReference type="Proteomes" id="UP001221142">
    <property type="component" value="Unassembled WGS sequence"/>
</dbReference>
<feature type="compositionally biased region" description="Low complexity" evidence="1">
    <location>
        <begin position="111"/>
        <end position="129"/>
    </location>
</feature>
<feature type="compositionally biased region" description="Low complexity" evidence="1">
    <location>
        <begin position="72"/>
        <end position="98"/>
    </location>
</feature>
<evidence type="ECO:0000313" key="3">
    <source>
        <dbReference type="Proteomes" id="UP001221142"/>
    </source>
</evidence>
<proteinExistence type="predicted"/>
<accession>A0AAD7FPX6</accession>
<dbReference type="AlphaFoldDB" id="A0AAD7FPX6"/>
<evidence type="ECO:0000313" key="2">
    <source>
        <dbReference type="EMBL" id="KAJ7636718.1"/>
    </source>
</evidence>
<comment type="caution">
    <text evidence="2">The sequence shown here is derived from an EMBL/GenBank/DDBJ whole genome shotgun (WGS) entry which is preliminary data.</text>
</comment>
<sequence>MPRLSARQARVTKLLRLYFQFHKARVKRRVRLKNKRRRMLARAGYTDREQHLALDDSSLLNSIPSIQLQYSSESDSGSLSSSLDFDSDSSETTSSSSDAGWSEVLGTDWRSSGSESSDVSSSSDSSTDSESNDSDIEMPELLGYLADDDAESDDKDSDDESLSDDDDSDKVSSASEPNPDLGIPRRNAPWRWVRESVEDMYAQRYEQPRNTLPRTIGQLTHVLTKLKVLRPDLFRQELRVSPYTFDRLVEALSDDPVFTNNSRNGQMPVETQVAIALFRFGHSGNAAGLQKVANWAGVGKGTVLLVTRRVLTAILRREFMENAVRMPTAAEKEKAKEWVEAHSCKAWRNGWCLVDGTLVPLFDRPYWYGESYFDRKCNYSLNVQVSLAIE</sequence>
<gene>
    <name evidence="2" type="ORF">FB45DRAFT_1024818</name>
</gene>
<feature type="compositionally biased region" description="Acidic residues" evidence="1">
    <location>
        <begin position="146"/>
        <end position="168"/>
    </location>
</feature>
<evidence type="ECO:0000256" key="1">
    <source>
        <dbReference type="SAM" id="MobiDB-lite"/>
    </source>
</evidence>
<feature type="region of interest" description="Disordered" evidence="1">
    <location>
        <begin position="72"/>
        <end position="186"/>
    </location>
</feature>
<keyword evidence="3" id="KW-1185">Reference proteome</keyword>
<reference evidence="2" key="1">
    <citation type="submission" date="2023-03" db="EMBL/GenBank/DDBJ databases">
        <title>Massive genome expansion in bonnet fungi (Mycena s.s.) driven by repeated elements and novel gene families across ecological guilds.</title>
        <authorList>
            <consortium name="Lawrence Berkeley National Laboratory"/>
            <person name="Harder C.B."/>
            <person name="Miyauchi S."/>
            <person name="Viragh M."/>
            <person name="Kuo A."/>
            <person name="Thoen E."/>
            <person name="Andreopoulos B."/>
            <person name="Lu D."/>
            <person name="Skrede I."/>
            <person name="Drula E."/>
            <person name="Henrissat B."/>
            <person name="Morin E."/>
            <person name="Kohler A."/>
            <person name="Barry K."/>
            <person name="LaButti K."/>
            <person name="Morin E."/>
            <person name="Salamov A."/>
            <person name="Lipzen A."/>
            <person name="Mereny Z."/>
            <person name="Hegedus B."/>
            <person name="Baldrian P."/>
            <person name="Stursova M."/>
            <person name="Weitz H."/>
            <person name="Taylor A."/>
            <person name="Grigoriev I.V."/>
            <person name="Nagy L.G."/>
            <person name="Martin F."/>
            <person name="Kauserud H."/>
        </authorList>
    </citation>
    <scope>NUCLEOTIDE SEQUENCE</scope>
    <source>
        <strain evidence="2">9284</strain>
    </source>
</reference>
<protein>
    <submittedName>
        <fullName evidence="2">Uncharacterized protein</fullName>
    </submittedName>
</protein>